<keyword evidence="1" id="KW-0460">Magnesium</keyword>
<dbReference type="PANTHER" id="PTHR43777:SF1">
    <property type="entry name" value="MOLYBDENUM COFACTOR CYTIDYLYLTRANSFERASE"/>
    <property type="match status" value="1"/>
</dbReference>
<dbReference type="SUPFAM" id="SSF53448">
    <property type="entry name" value="Nucleotide-diphospho-sugar transferases"/>
    <property type="match status" value="1"/>
</dbReference>
<dbReference type="EMBL" id="JACDXJ010000001">
    <property type="protein sequence ID" value="MBA1156272.1"/>
    <property type="molecule type" value="Genomic_DNA"/>
</dbReference>
<dbReference type="Proteomes" id="UP000572984">
    <property type="component" value="Unassembled WGS sequence"/>
</dbReference>
<keyword evidence="3" id="KW-0808">Transferase</keyword>
<dbReference type="InterPro" id="IPR025877">
    <property type="entry name" value="MobA-like_NTP_Trfase"/>
</dbReference>
<dbReference type="Pfam" id="PF12804">
    <property type="entry name" value="NTP_transf_3"/>
    <property type="match status" value="1"/>
</dbReference>
<dbReference type="InterPro" id="IPR029044">
    <property type="entry name" value="Nucleotide-diphossugar_trans"/>
</dbReference>
<protein>
    <submittedName>
        <fullName evidence="3">Nucleotidyltransferase family protein</fullName>
    </submittedName>
</protein>
<accession>A0A838BN43</accession>
<evidence type="ECO:0000313" key="4">
    <source>
        <dbReference type="Proteomes" id="UP000572984"/>
    </source>
</evidence>
<dbReference type="Gene3D" id="3.90.550.10">
    <property type="entry name" value="Spore Coat Polysaccharide Biosynthesis Protein SpsA, Chain A"/>
    <property type="match status" value="1"/>
</dbReference>
<gene>
    <name evidence="3" type="ORF">H0S73_09050</name>
</gene>
<sequence>MSNVAAVILAAGRGTRFGPDPKLLARVDGRPLLHRVVSAAVESVAEPVIVVTGHHAEEIEGALEELPIQVVRNDAFMDGLSTSLKAGFAALPPDSRAAIVLLGDMPLIEAGLIDTLVRGWREMGEPMALVPTVDGRRGNPVVLSRDLAGEIERLSGDSGAGPILRGRSDVAEYPVDDPAILQDVDTPADLGHVGREPRQS</sequence>
<name>A0A838BN43_9HYPH</name>
<evidence type="ECO:0000313" key="3">
    <source>
        <dbReference type="EMBL" id="MBA1156272.1"/>
    </source>
</evidence>
<dbReference type="AlphaFoldDB" id="A0A838BN43"/>
<dbReference type="GO" id="GO:0016779">
    <property type="term" value="F:nucleotidyltransferase activity"/>
    <property type="evidence" value="ECO:0007669"/>
    <property type="project" value="UniProtKB-ARBA"/>
</dbReference>
<evidence type="ECO:0000259" key="2">
    <source>
        <dbReference type="Pfam" id="PF12804"/>
    </source>
</evidence>
<dbReference type="CDD" id="cd04182">
    <property type="entry name" value="GT_2_like_f"/>
    <property type="match status" value="1"/>
</dbReference>
<evidence type="ECO:0000256" key="1">
    <source>
        <dbReference type="ARBA" id="ARBA00022842"/>
    </source>
</evidence>
<reference evidence="3 4" key="1">
    <citation type="submission" date="2020-07" db="EMBL/GenBank/DDBJ databases">
        <title>Draft genome and description of Microvirga mediterraneensis Marseille-Q2068 sp. nov.</title>
        <authorList>
            <person name="Boxberger M."/>
        </authorList>
    </citation>
    <scope>NUCLEOTIDE SEQUENCE [LARGE SCALE GENOMIC DNA]</scope>
    <source>
        <strain evidence="3 4">Marseille-Q2068</strain>
    </source>
</reference>
<dbReference type="RefSeq" id="WP_181051847.1">
    <property type="nucleotide sequence ID" value="NZ_JACDXJ010000001.1"/>
</dbReference>
<comment type="caution">
    <text evidence="3">The sequence shown here is derived from an EMBL/GenBank/DDBJ whole genome shotgun (WGS) entry which is preliminary data.</text>
</comment>
<feature type="domain" description="MobA-like NTP transferase" evidence="2">
    <location>
        <begin position="6"/>
        <end position="167"/>
    </location>
</feature>
<proteinExistence type="predicted"/>
<dbReference type="PANTHER" id="PTHR43777">
    <property type="entry name" value="MOLYBDENUM COFACTOR CYTIDYLYLTRANSFERASE"/>
    <property type="match status" value="1"/>
</dbReference>
<keyword evidence="4" id="KW-1185">Reference proteome</keyword>
<organism evidence="3 4">
    <name type="scientific">Microvirga mediterraneensis</name>
    <dbReference type="NCBI Taxonomy" id="2754695"/>
    <lineage>
        <taxon>Bacteria</taxon>
        <taxon>Pseudomonadati</taxon>
        <taxon>Pseudomonadota</taxon>
        <taxon>Alphaproteobacteria</taxon>
        <taxon>Hyphomicrobiales</taxon>
        <taxon>Methylobacteriaceae</taxon>
        <taxon>Microvirga</taxon>
    </lineage>
</organism>